<dbReference type="AlphaFoldDB" id="A0A4P7C034"/>
<feature type="region of interest" description="Disordered" evidence="1">
    <location>
        <begin position="86"/>
        <end position="106"/>
    </location>
</feature>
<dbReference type="EMBL" id="CP038033">
    <property type="protein sequence ID" value="QBQ54162.1"/>
    <property type="molecule type" value="Genomic_DNA"/>
</dbReference>
<reference evidence="3 4" key="1">
    <citation type="submission" date="2019-03" db="EMBL/GenBank/DDBJ databases">
        <title>The genome sequence of Nitrosococcus wardiae strain D1FHST reveals the archetypal metabolic capacity of ammonia-oxidizing Gammaproteobacteria.</title>
        <authorList>
            <person name="Wang L."/>
            <person name="Lim C.K."/>
            <person name="Hanson T.E."/>
            <person name="Dang H."/>
            <person name="Klotz M.G."/>
        </authorList>
    </citation>
    <scope>NUCLEOTIDE SEQUENCE [LARGE SCALE GENOMIC DNA]</scope>
    <source>
        <strain evidence="3 4">D1FHS</strain>
    </source>
</reference>
<evidence type="ECO:0000256" key="1">
    <source>
        <dbReference type="SAM" id="MobiDB-lite"/>
    </source>
</evidence>
<name>A0A4P7C034_9GAMM</name>
<evidence type="ECO:0000259" key="2">
    <source>
        <dbReference type="Pfam" id="PF13511"/>
    </source>
</evidence>
<organism evidence="3 4">
    <name type="scientific">Nitrosococcus wardiae</name>
    <dbReference type="NCBI Taxonomy" id="1814290"/>
    <lineage>
        <taxon>Bacteria</taxon>
        <taxon>Pseudomonadati</taxon>
        <taxon>Pseudomonadota</taxon>
        <taxon>Gammaproteobacteria</taxon>
        <taxon>Chromatiales</taxon>
        <taxon>Chromatiaceae</taxon>
        <taxon>Nitrosococcus</taxon>
    </lineage>
</organism>
<dbReference type="Proteomes" id="UP000294325">
    <property type="component" value="Chromosome"/>
</dbReference>
<gene>
    <name evidence="3" type="ORF">E3U44_06325</name>
</gene>
<protein>
    <submittedName>
        <fullName evidence="3">DUF4124 domain-containing protein</fullName>
    </submittedName>
</protein>
<sequence>MERSWVMVAILAGSWVALSQAGGVYKCIDQQGRTHYVDRPCRGVVEQETIEIKSRSSSNPLLLDEGRQTKQKELLQTWQEERRQKQQAEVEARKQKEQRSRNCADAKSRLHLIESARRLFKMNENGERHYYSDSERAQKLQEAQKQVKNWCSP</sequence>
<keyword evidence="4" id="KW-1185">Reference proteome</keyword>
<evidence type="ECO:0000313" key="4">
    <source>
        <dbReference type="Proteomes" id="UP000294325"/>
    </source>
</evidence>
<feature type="domain" description="DUF4124" evidence="2">
    <location>
        <begin position="16"/>
        <end position="55"/>
    </location>
</feature>
<dbReference type="KEGG" id="nwr:E3U44_06325"/>
<dbReference type="InterPro" id="IPR025392">
    <property type="entry name" value="DUF4124"/>
</dbReference>
<dbReference type="RefSeq" id="WP_134357237.1">
    <property type="nucleotide sequence ID" value="NZ_CP038033.1"/>
</dbReference>
<evidence type="ECO:0000313" key="3">
    <source>
        <dbReference type="EMBL" id="QBQ54162.1"/>
    </source>
</evidence>
<accession>A0A4P7C034</accession>
<proteinExistence type="predicted"/>
<dbReference type="OrthoDB" id="7068596at2"/>
<dbReference type="Pfam" id="PF13511">
    <property type="entry name" value="DUF4124"/>
    <property type="match status" value="1"/>
</dbReference>